<organism evidence="3 4">
    <name type="scientific">Rhizodiscina lignyota</name>
    <dbReference type="NCBI Taxonomy" id="1504668"/>
    <lineage>
        <taxon>Eukaryota</taxon>
        <taxon>Fungi</taxon>
        <taxon>Dikarya</taxon>
        <taxon>Ascomycota</taxon>
        <taxon>Pezizomycotina</taxon>
        <taxon>Dothideomycetes</taxon>
        <taxon>Pleosporomycetidae</taxon>
        <taxon>Aulographales</taxon>
        <taxon>Rhizodiscinaceae</taxon>
        <taxon>Rhizodiscina</taxon>
    </lineage>
</organism>
<keyword evidence="4" id="KW-1185">Reference proteome</keyword>
<name>A0A9P4MG43_9PEZI</name>
<reference evidence="3" key="1">
    <citation type="journal article" date="2020" name="Stud. Mycol.">
        <title>101 Dothideomycetes genomes: a test case for predicting lifestyles and emergence of pathogens.</title>
        <authorList>
            <person name="Haridas S."/>
            <person name="Albert R."/>
            <person name="Binder M."/>
            <person name="Bloem J."/>
            <person name="Labutti K."/>
            <person name="Salamov A."/>
            <person name="Andreopoulos B."/>
            <person name="Baker S."/>
            <person name="Barry K."/>
            <person name="Bills G."/>
            <person name="Bluhm B."/>
            <person name="Cannon C."/>
            <person name="Castanera R."/>
            <person name="Culley D."/>
            <person name="Daum C."/>
            <person name="Ezra D."/>
            <person name="Gonzalez J."/>
            <person name="Henrissat B."/>
            <person name="Kuo A."/>
            <person name="Liang C."/>
            <person name="Lipzen A."/>
            <person name="Lutzoni F."/>
            <person name="Magnuson J."/>
            <person name="Mondo S."/>
            <person name="Nolan M."/>
            <person name="Ohm R."/>
            <person name="Pangilinan J."/>
            <person name="Park H.-J."/>
            <person name="Ramirez L."/>
            <person name="Alfaro M."/>
            <person name="Sun H."/>
            <person name="Tritt A."/>
            <person name="Yoshinaga Y."/>
            <person name="Zwiers L.-H."/>
            <person name="Turgeon B."/>
            <person name="Goodwin S."/>
            <person name="Spatafora J."/>
            <person name="Crous P."/>
            <person name="Grigoriev I."/>
        </authorList>
    </citation>
    <scope>NUCLEOTIDE SEQUENCE</scope>
    <source>
        <strain evidence="3">CBS 133067</strain>
    </source>
</reference>
<gene>
    <name evidence="3" type="ORF">NA57DRAFT_70367</name>
</gene>
<evidence type="ECO:0000313" key="4">
    <source>
        <dbReference type="Proteomes" id="UP000799772"/>
    </source>
</evidence>
<dbReference type="OrthoDB" id="9976870at2759"/>
<dbReference type="Proteomes" id="UP000799772">
    <property type="component" value="Unassembled WGS sequence"/>
</dbReference>
<comment type="caution">
    <text evidence="3">The sequence shown here is derived from an EMBL/GenBank/DDBJ whole genome shotgun (WGS) entry which is preliminary data.</text>
</comment>
<feature type="transmembrane region" description="Helical" evidence="1">
    <location>
        <begin position="190"/>
        <end position="210"/>
    </location>
</feature>
<dbReference type="AlphaFoldDB" id="A0A9P4MG43"/>
<dbReference type="InterPro" id="IPR011051">
    <property type="entry name" value="RmlC_Cupin_sf"/>
</dbReference>
<keyword evidence="1" id="KW-0472">Membrane</keyword>
<feature type="domain" description="Cupin type-2" evidence="2">
    <location>
        <begin position="56"/>
        <end position="125"/>
    </location>
</feature>
<dbReference type="CDD" id="cd02208">
    <property type="entry name" value="cupin_RmlC-like"/>
    <property type="match status" value="1"/>
</dbReference>
<dbReference type="EMBL" id="ML978121">
    <property type="protein sequence ID" value="KAF2104154.1"/>
    <property type="molecule type" value="Genomic_DNA"/>
</dbReference>
<dbReference type="Gene3D" id="2.60.120.10">
    <property type="entry name" value="Jelly Rolls"/>
    <property type="match status" value="1"/>
</dbReference>
<dbReference type="SUPFAM" id="SSF51182">
    <property type="entry name" value="RmlC-like cupins"/>
    <property type="match status" value="1"/>
</dbReference>
<dbReference type="Pfam" id="PF07883">
    <property type="entry name" value="Cupin_2"/>
    <property type="match status" value="1"/>
</dbReference>
<keyword evidence="1" id="KW-0812">Transmembrane</keyword>
<proteinExistence type="predicted"/>
<evidence type="ECO:0000256" key="1">
    <source>
        <dbReference type="SAM" id="Phobius"/>
    </source>
</evidence>
<accession>A0A9P4MG43</accession>
<keyword evidence="1" id="KW-1133">Transmembrane helix</keyword>
<evidence type="ECO:0000313" key="3">
    <source>
        <dbReference type="EMBL" id="KAF2104154.1"/>
    </source>
</evidence>
<dbReference type="InterPro" id="IPR013096">
    <property type="entry name" value="Cupin_2"/>
</dbReference>
<protein>
    <recommendedName>
        <fullName evidence="2">Cupin type-2 domain-containing protein</fullName>
    </recommendedName>
</protein>
<sequence>MLSFLAGGHPPRRSNTAAQSKVYYEDGRASQEFHSLAENSRYGVTHVIPKAGIPSAFNPPLHFHAVQVETLTVREGVGHFFLNTETCMVPDASKPTVINAGETIVIPMGAYHRFENPDPDNVMVLQIALDPDLRDAEHSFFRNFLGYIDDCKKGKMEPSIFQLLLFLYASSTPLAVPIPSPFIPAFVGRAVSWALVYVGGVLIGELLLGYKGSYDEYFKKETE</sequence>
<evidence type="ECO:0000259" key="2">
    <source>
        <dbReference type="Pfam" id="PF07883"/>
    </source>
</evidence>
<dbReference type="InterPro" id="IPR014710">
    <property type="entry name" value="RmlC-like_jellyroll"/>
</dbReference>